<sequence length="327" mass="34274">MSKPLGEKGGAAAGRGRIYDSILDTIGNTPLVRIDKFAKENGVEANLLVKLEFFNPLASVKDRIGLALIEALEAQGKAVPGKTVFVEPTSGNTGIALAFAAAAKGYRLVLTMPETMSVERRKLLKLLGAELVLTEGAKGMKGAIAKAEEIAEGNPDAIIPQQFENPANPEIHRLTTAEEIWNDTNGEADILISGIGTGGTITGVGQVIKARKPSFKVVAVEPKDSPILSGGTPGPHKIQGIGAGFAPKTLDTGVYDEIVTVSNEDSFANSRLIARLEGIPVGISSGAALTAAIEIGKRPENKGKNIVIIIPSFAERYLSTALFEGLE</sequence>
<dbReference type="SUPFAM" id="SSF53686">
    <property type="entry name" value="Tryptophan synthase beta subunit-like PLP-dependent enzymes"/>
    <property type="match status" value="1"/>
</dbReference>
<dbReference type="EMBL" id="JAVDQT010000016">
    <property type="protein sequence ID" value="MDR6434816.1"/>
    <property type="molecule type" value="Genomic_DNA"/>
</dbReference>
<evidence type="ECO:0000313" key="6">
    <source>
        <dbReference type="EMBL" id="MDR6434816.1"/>
    </source>
</evidence>
<feature type="domain" description="Tryptophan synthase beta chain-like PALP" evidence="5">
    <location>
        <begin position="23"/>
        <end position="311"/>
    </location>
</feature>
<dbReference type="NCBIfam" id="TIGR01139">
    <property type="entry name" value="cysK"/>
    <property type="match status" value="1"/>
</dbReference>
<accession>A0ABU1MFM9</accession>
<proteinExistence type="predicted"/>
<keyword evidence="7" id="KW-1185">Reference proteome</keyword>
<dbReference type="InterPro" id="IPR036052">
    <property type="entry name" value="TrpB-like_PALP_sf"/>
</dbReference>
<dbReference type="InterPro" id="IPR005856">
    <property type="entry name" value="Cys_synth"/>
</dbReference>
<evidence type="ECO:0000259" key="5">
    <source>
        <dbReference type="Pfam" id="PF00291"/>
    </source>
</evidence>
<dbReference type="CDD" id="cd01561">
    <property type="entry name" value="CBS_like"/>
    <property type="match status" value="1"/>
</dbReference>
<comment type="caution">
    <text evidence="6">The sequence shown here is derived from an EMBL/GenBank/DDBJ whole genome shotgun (WGS) entry which is preliminary data.</text>
</comment>
<dbReference type="EC" id="2.5.1.47" evidence="2"/>
<name>A0ABU1MFM9_9HYPH</name>
<protein>
    <recommendedName>
        <fullName evidence="2">cysteine synthase</fullName>
        <ecNumber evidence="2">2.5.1.47</ecNumber>
    </recommendedName>
</protein>
<dbReference type="NCBIfam" id="TIGR01136">
    <property type="entry name" value="cysKM"/>
    <property type="match status" value="1"/>
</dbReference>
<dbReference type="Gene3D" id="3.40.50.1100">
    <property type="match status" value="2"/>
</dbReference>
<gene>
    <name evidence="6" type="ORF">J2782_004569</name>
</gene>
<keyword evidence="3" id="KW-0663">Pyridoxal phosphate</keyword>
<dbReference type="GO" id="GO:0004124">
    <property type="term" value="F:cysteine synthase activity"/>
    <property type="evidence" value="ECO:0007669"/>
    <property type="project" value="UniProtKB-EC"/>
</dbReference>
<dbReference type="RefSeq" id="WP_310016351.1">
    <property type="nucleotide sequence ID" value="NZ_JAVDQT010000016.1"/>
</dbReference>
<organism evidence="6 7">
    <name type="scientific">Brucella pseudogrignonensis</name>
    <dbReference type="NCBI Taxonomy" id="419475"/>
    <lineage>
        <taxon>Bacteria</taxon>
        <taxon>Pseudomonadati</taxon>
        <taxon>Pseudomonadota</taxon>
        <taxon>Alphaproteobacteria</taxon>
        <taxon>Hyphomicrobiales</taxon>
        <taxon>Brucellaceae</taxon>
        <taxon>Brucella/Ochrobactrum group</taxon>
        <taxon>Brucella</taxon>
    </lineage>
</organism>
<dbReference type="InterPro" id="IPR005859">
    <property type="entry name" value="CysK"/>
</dbReference>
<dbReference type="Pfam" id="PF00291">
    <property type="entry name" value="PALP"/>
    <property type="match status" value="1"/>
</dbReference>
<comment type="cofactor">
    <cofactor evidence="1">
        <name>pyridoxal 5'-phosphate</name>
        <dbReference type="ChEBI" id="CHEBI:597326"/>
    </cofactor>
</comment>
<comment type="catalytic activity">
    <reaction evidence="4">
        <text>O-acetyl-L-serine + hydrogen sulfide = L-cysteine + acetate</text>
        <dbReference type="Rhea" id="RHEA:14829"/>
        <dbReference type="ChEBI" id="CHEBI:29919"/>
        <dbReference type="ChEBI" id="CHEBI:30089"/>
        <dbReference type="ChEBI" id="CHEBI:35235"/>
        <dbReference type="ChEBI" id="CHEBI:58340"/>
        <dbReference type="EC" id="2.5.1.47"/>
    </reaction>
</comment>
<keyword evidence="6" id="KW-0808">Transferase</keyword>
<dbReference type="PANTHER" id="PTHR10314">
    <property type="entry name" value="CYSTATHIONINE BETA-SYNTHASE"/>
    <property type="match status" value="1"/>
</dbReference>
<evidence type="ECO:0000256" key="2">
    <source>
        <dbReference type="ARBA" id="ARBA00012681"/>
    </source>
</evidence>
<evidence type="ECO:0000256" key="4">
    <source>
        <dbReference type="ARBA" id="ARBA00047931"/>
    </source>
</evidence>
<dbReference type="InterPro" id="IPR001926">
    <property type="entry name" value="TrpB-like_PALP"/>
</dbReference>
<evidence type="ECO:0000256" key="3">
    <source>
        <dbReference type="ARBA" id="ARBA00022898"/>
    </source>
</evidence>
<dbReference type="InterPro" id="IPR050214">
    <property type="entry name" value="Cys_Synth/Cystath_Beta-Synth"/>
</dbReference>
<evidence type="ECO:0000313" key="7">
    <source>
        <dbReference type="Proteomes" id="UP001184614"/>
    </source>
</evidence>
<dbReference type="Proteomes" id="UP001184614">
    <property type="component" value="Unassembled WGS sequence"/>
</dbReference>
<evidence type="ECO:0000256" key="1">
    <source>
        <dbReference type="ARBA" id="ARBA00001933"/>
    </source>
</evidence>
<reference evidence="6 7" key="1">
    <citation type="submission" date="2023-07" db="EMBL/GenBank/DDBJ databases">
        <title>Sorghum-associated microbial communities from plants grown in Nebraska, USA.</title>
        <authorList>
            <person name="Schachtman D."/>
        </authorList>
    </citation>
    <scope>NUCLEOTIDE SEQUENCE [LARGE SCALE GENOMIC DNA]</scope>
    <source>
        <strain evidence="6 7">DS1730</strain>
    </source>
</reference>